<evidence type="ECO:0000313" key="2">
    <source>
        <dbReference type="Proteomes" id="UP000612585"/>
    </source>
</evidence>
<dbReference type="AlphaFoldDB" id="A0A8J3Z979"/>
<sequence length="344" mass="35299">MPTPVFNGPVYAVATAGNVVYVGGDFESAVVKGKQVARTRLAAFDAGTGALLSWAPAADRTVRAVAVDPDGSVWAGGDFQTVDGQPRDSLAKISSAGVLDPVSFTISGGTPRALAVGHGRLYVAGAFNAVNGVKRGNVAAIDLATRTLSGWSARTDNVVNALAVDGGRVYLGGSFHRVNGVSSTTRLVAVKRDGGAVDLSFLPRPDSIVWGVTVSGDRVYAALGGRGGRTVSYTTNGVAKWAITTDGDAQAVAVLGNTVYIGGHFDNVCRTARNGDHGLCLDGSVSRIKLAATDLDGKLQSWSPQGNGIRGVLALVATTQTGVIAAGEFTVLDGKSQKRLAVFR</sequence>
<accession>A0A8J3Z979</accession>
<protein>
    <submittedName>
        <fullName evidence="1">Uncharacterized protein</fullName>
    </submittedName>
</protein>
<dbReference type="EMBL" id="BOPG01000049">
    <property type="protein sequence ID" value="GIJ59884.1"/>
    <property type="molecule type" value="Genomic_DNA"/>
</dbReference>
<dbReference type="Gene3D" id="2.130.10.10">
    <property type="entry name" value="YVTN repeat-like/Quinoprotein amine dehydrogenase"/>
    <property type="match status" value="1"/>
</dbReference>
<dbReference type="InterPro" id="IPR015943">
    <property type="entry name" value="WD40/YVTN_repeat-like_dom_sf"/>
</dbReference>
<gene>
    <name evidence="1" type="ORF">Vau01_074000</name>
</gene>
<dbReference type="GO" id="GO:1902929">
    <property type="term" value="C:plasma membrane of growing cell tip"/>
    <property type="evidence" value="ECO:0007669"/>
    <property type="project" value="TreeGrafter"/>
</dbReference>
<name>A0A8J3Z979_9ACTN</name>
<dbReference type="PANTHER" id="PTHR31778">
    <property type="entry name" value="BUD SITE SELECTION PROTEIN RAX2"/>
    <property type="match status" value="1"/>
</dbReference>
<dbReference type="Proteomes" id="UP000612585">
    <property type="component" value="Unassembled WGS sequence"/>
</dbReference>
<evidence type="ECO:0000313" key="1">
    <source>
        <dbReference type="EMBL" id="GIJ59884.1"/>
    </source>
</evidence>
<keyword evidence="2" id="KW-1185">Reference proteome</keyword>
<dbReference type="InterPro" id="IPR013431">
    <property type="entry name" value="Delta_60_rpt"/>
</dbReference>
<comment type="caution">
    <text evidence="1">The sequence shown here is derived from an EMBL/GenBank/DDBJ whole genome shotgun (WGS) entry which is preliminary data.</text>
</comment>
<organism evidence="1 2">
    <name type="scientific">Virgisporangium aurantiacum</name>
    <dbReference type="NCBI Taxonomy" id="175570"/>
    <lineage>
        <taxon>Bacteria</taxon>
        <taxon>Bacillati</taxon>
        <taxon>Actinomycetota</taxon>
        <taxon>Actinomycetes</taxon>
        <taxon>Micromonosporales</taxon>
        <taxon>Micromonosporaceae</taxon>
        <taxon>Virgisporangium</taxon>
    </lineage>
</organism>
<proteinExistence type="predicted"/>
<dbReference type="PANTHER" id="PTHR31778:SF2">
    <property type="entry name" value="BUD SITE SELECTION PROTEIN RAX2"/>
    <property type="match status" value="1"/>
</dbReference>
<reference evidence="1" key="1">
    <citation type="submission" date="2021-01" db="EMBL/GenBank/DDBJ databases">
        <title>Whole genome shotgun sequence of Virgisporangium aurantiacum NBRC 16421.</title>
        <authorList>
            <person name="Komaki H."/>
            <person name="Tamura T."/>
        </authorList>
    </citation>
    <scope>NUCLEOTIDE SEQUENCE</scope>
    <source>
        <strain evidence="1">NBRC 16421</strain>
    </source>
</reference>
<dbReference type="Pfam" id="PF17164">
    <property type="entry name" value="DUF5122"/>
    <property type="match status" value="1"/>
</dbReference>
<dbReference type="SUPFAM" id="SSF50998">
    <property type="entry name" value="Quinoprotein alcohol dehydrogenase-like"/>
    <property type="match status" value="1"/>
</dbReference>
<dbReference type="InterPro" id="IPR011047">
    <property type="entry name" value="Quinoprotein_ADH-like_sf"/>
</dbReference>